<gene>
    <name evidence="2" type="ORF">M132T_03050</name>
</gene>
<accession>A0AAV3WT24</accession>
<evidence type="ECO:0000313" key="3">
    <source>
        <dbReference type="Proteomes" id="UP000887127"/>
    </source>
</evidence>
<dbReference type="AlphaFoldDB" id="A0AAV3WT24"/>
<dbReference type="InterPro" id="IPR017853">
    <property type="entry name" value="GH"/>
</dbReference>
<comment type="caution">
    <text evidence="2">The sequence shown here is derived from an EMBL/GenBank/DDBJ whole genome shotgun (WGS) entry which is preliminary data.</text>
</comment>
<proteinExistence type="predicted"/>
<dbReference type="PANTHER" id="PTHR37836:SF3">
    <property type="entry name" value="ENDOGLUCANASE"/>
    <property type="match status" value="1"/>
</dbReference>
<sequence length="422" mass="49431">MLRVSANKKSLQLDNKPFFYLADTVWSAFTNIELNDWAYYLDKRKEQGFNVLQINIMPQWDRSVTKEVVYPFEVEGQYFNIDKMDERYFDHAEKMLEVAQEKGFIPALVLLWSNYLPETWAGNMEKTPYFRKQDVRKYTEKMVNRFKKYNPIYLISGDTDFLTENVVDYYLRCLEATQENDAKSIKVLHIKRGLKNIPEKLLNHPDLDMYFYQSGHNLQYQNVAYEFADYFYNESPTRPTINSEPCYELISYSRNLYGRFSREDVRKVAWQSVLSGAFAGISYGAHGIWSWHDVDSTFGSDLGEGFAPPYNWRTALNFEGANDYGFLKEFFTKENLIELTPNQQYLINDIADIRISESEDKIYIYLPVNIPLSIKGVFESSDDFAIDLENRVNIPIKKKTSEGITKIEMTSIIKDSVIVLKK</sequence>
<protein>
    <submittedName>
        <fullName evidence="2">Beta-glucosidase</fullName>
    </submittedName>
</protein>
<evidence type="ECO:0000259" key="1">
    <source>
        <dbReference type="Pfam" id="PF13204"/>
    </source>
</evidence>
<feature type="domain" description="Apiosidase-like catalytic" evidence="1">
    <location>
        <begin position="6"/>
        <end position="336"/>
    </location>
</feature>
<reference evidence="2" key="1">
    <citation type="submission" date="2019-08" db="EMBL/GenBank/DDBJ databases">
        <title>Marinilactibacillus psychrotolerans M13-2T whole genome sequencing project.</title>
        <authorList>
            <person name="Ishikawa M."/>
            <person name="Suzuki T."/>
            <person name="Matsutani M."/>
        </authorList>
    </citation>
    <scope>NUCLEOTIDE SEQUENCE</scope>
    <source>
        <strain evidence="2">M13-2T</strain>
    </source>
</reference>
<evidence type="ECO:0000313" key="2">
    <source>
        <dbReference type="EMBL" id="GEQ34797.1"/>
    </source>
</evidence>
<name>A0AAV3WT24_9LACT</name>
<dbReference type="GeneID" id="96910281"/>
<organism evidence="2 3">
    <name type="scientific">Marinilactibacillus psychrotolerans</name>
    <dbReference type="NCBI Taxonomy" id="191770"/>
    <lineage>
        <taxon>Bacteria</taxon>
        <taxon>Bacillati</taxon>
        <taxon>Bacillota</taxon>
        <taxon>Bacilli</taxon>
        <taxon>Lactobacillales</taxon>
        <taxon>Carnobacteriaceae</taxon>
        <taxon>Marinilactibacillus</taxon>
    </lineage>
</organism>
<dbReference type="RefSeq" id="WP_091759894.1">
    <property type="nucleotide sequence ID" value="NZ_BJVX01000001.1"/>
</dbReference>
<dbReference type="PANTHER" id="PTHR37836">
    <property type="entry name" value="LMO1036 PROTEIN"/>
    <property type="match status" value="1"/>
</dbReference>
<dbReference type="InterPro" id="IPR025277">
    <property type="entry name" value="Apiosidase-like_cat_dom"/>
</dbReference>
<dbReference type="SUPFAM" id="SSF51445">
    <property type="entry name" value="(Trans)glycosidases"/>
    <property type="match status" value="1"/>
</dbReference>
<dbReference type="EMBL" id="BKBI01000002">
    <property type="protein sequence ID" value="GEQ34797.1"/>
    <property type="molecule type" value="Genomic_DNA"/>
</dbReference>
<dbReference type="Pfam" id="PF13204">
    <property type="entry name" value="Apiosidase"/>
    <property type="match status" value="1"/>
</dbReference>
<dbReference type="Gene3D" id="3.20.20.80">
    <property type="entry name" value="Glycosidases"/>
    <property type="match status" value="1"/>
</dbReference>
<dbReference type="Proteomes" id="UP000887127">
    <property type="component" value="Unassembled WGS sequence"/>
</dbReference>